<feature type="coiled-coil region" evidence="1">
    <location>
        <begin position="83"/>
        <end position="110"/>
    </location>
</feature>
<reference evidence="2 3" key="1">
    <citation type="submission" date="2016-09" db="EMBL/GenBank/DDBJ databases">
        <title>genome sequence of Mycobacterium sp. 739 SCH.</title>
        <authorList>
            <person name="Greninger A.L."/>
            <person name="Qin X."/>
            <person name="Jerome K."/>
            <person name="Vora S."/>
            <person name="Quinn K."/>
        </authorList>
    </citation>
    <scope>NUCLEOTIDE SEQUENCE [LARGE SCALE GENOMIC DNA]</scope>
    <source>
        <strain evidence="2 3">SCH</strain>
    </source>
</reference>
<evidence type="ECO:0000313" key="3">
    <source>
        <dbReference type="Proteomes" id="UP000178953"/>
    </source>
</evidence>
<name>A0A1E8PZB8_9MYCO</name>
<comment type="caution">
    <text evidence="2">The sequence shown here is derived from an EMBL/GenBank/DDBJ whole genome shotgun (WGS) entry which is preliminary data.</text>
</comment>
<dbReference type="Proteomes" id="UP000178953">
    <property type="component" value="Unassembled WGS sequence"/>
</dbReference>
<evidence type="ECO:0000313" key="2">
    <source>
        <dbReference type="EMBL" id="OFJ51119.1"/>
    </source>
</evidence>
<proteinExistence type="predicted"/>
<gene>
    <name evidence="2" type="ORF">BEL07_24405</name>
</gene>
<dbReference type="RefSeq" id="WP_070355646.1">
    <property type="nucleotide sequence ID" value="NZ_MCHX01000078.1"/>
</dbReference>
<dbReference type="EMBL" id="MCHX01000078">
    <property type="protein sequence ID" value="OFJ51119.1"/>
    <property type="molecule type" value="Genomic_DNA"/>
</dbReference>
<accession>A0A1E8PZB8</accession>
<sequence length="156" mass="17716">MRITAAQRIQNENRIRTAMDRLLRGEIPPGGNCDIKTLALEAGVDRTAFYGTRPYAHLRAEFEHRLQQLQQAGETPDPKAAQIERFKTEVQKLKNNLAQANSTIQELTDFRSQALARIAAQHDEILRLRKANDPAAGITRLPSNRRKYQQRVMGPC</sequence>
<protein>
    <submittedName>
        <fullName evidence="2">Uncharacterized protein</fullName>
    </submittedName>
</protein>
<keyword evidence="1" id="KW-0175">Coiled coil</keyword>
<evidence type="ECO:0000256" key="1">
    <source>
        <dbReference type="SAM" id="Coils"/>
    </source>
</evidence>
<organism evidence="2 3">
    <name type="scientific">Mycolicibacterium grossiae</name>
    <dbReference type="NCBI Taxonomy" id="1552759"/>
    <lineage>
        <taxon>Bacteria</taxon>
        <taxon>Bacillati</taxon>
        <taxon>Actinomycetota</taxon>
        <taxon>Actinomycetes</taxon>
        <taxon>Mycobacteriales</taxon>
        <taxon>Mycobacteriaceae</taxon>
        <taxon>Mycolicibacterium</taxon>
    </lineage>
</organism>
<keyword evidence="3" id="KW-1185">Reference proteome</keyword>
<dbReference type="AlphaFoldDB" id="A0A1E8PZB8"/>